<dbReference type="EMBL" id="PP511876">
    <property type="protein sequence ID" value="XCD08397.1"/>
    <property type="molecule type" value="Genomic_DNA"/>
</dbReference>
<organism evidence="1">
    <name type="scientific">Dulem virus 42</name>
    <dbReference type="NCBI Taxonomy" id="3145760"/>
    <lineage>
        <taxon>Viruses</taxon>
        <taxon>Duplodnaviria</taxon>
        <taxon>Heunggongvirae</taxon>
        <taxon>Uroviricota</taxon>
        <taxon>Caudoviricetes</taxon>
    </lineage>
</organism>
<evidence type="ECO:0000313" key="1">
    <source>
        <dbReference type="EMBL" id="XCD08397.1"/>
    </source>
</evidence>
<name>A0AAU8BBS7_9CAUD</name>
<sequence length="34" mass="4207">MLYYFIRHILSLILFLICLCSDCRRSYILEIIIR</sequence>
<proteinExistence type="predicted"/>
<accession>A0AAU8BBS7</accession>
<protein>
    <submittedName>
        <fullName evidence="1">Uncharacterized protein</fullName>
    </submittedName>
</protein>
<reference evidence="1" key="1">
    <citation type="submission" date="2024-03" db="EMBL/GenBank/DDBJ databases">
        <title>Diverse circular DNA viruses in blood, oral, and fecal samples of captive lemurs.</title>
        <authorList>
            <person name="Paietta E.N."/>
            <person name="Kraberger S."/>
            <person name="Lund M.C."/>
            <person name="Custer J.M."/>
            <person name="Vargas K.M."/>
            <person name="Ehmke E.E."/>
            <person name="Yoder A.D."/>
            <person name="Varsani A."/>
        </authorList>
    </citation>
    <scope>NUCLEOTIDE SEQUENCE</scope>
    <source>
        <strain evidence="1">Duke_30FF_63</strain>
    </source>
</reference>